<proteinExistence type="predicted"/>
<comment type="caution">
    <text evidence="2">The sequence shown here is derived from an EMBL/GenBank/DDBJ whole genome shotgun (WGS) entry which is preliminary data.</text>
</comment>
<organism evidence="2 3">
    <name type="scientific">Neoroseomonas marina</name>
    <dbReference type="NCBI Taxonomy" id="1232220"/>
    <lineage>
        <taxon>Bacteria</taxon>
        <taxon>Pseudomonadati</taxon>
        <taxon>Pseudomonadota</taxon>
        <taxon>Alphaproteobacteria</taxon>
        <taxon>Acetobacterales</taxon>
        <taxon>Acetobacteraceae</taxon>
        <taxon>Neoroseomonas</taxon>
    </lineage>
</organism>
<keyword evidence="3" id="KW-1185">Reference proteome</keyword>
<reference evidence="2 3" key="1">
    <citation type="submission" date="2020-03" db="EMBL/GenBank/DDBJ databases">
        <authorList>
            <person name="Sun Q."/>
        </authorList>
    </citation>
    <scope>NUCLEOTIDE SEQUENCE [LARGE SCALE GENOMIC DNA]</scope>
    <source>
        <strain evidence="2 3">JC162</strain>
    </source>
</reference>
<protein>
    <recommendedName>
        <fullName evidence="1">Carboxymuconolactone decarboxylase-like domain-containing protein</fullName>
    </recommendedName>
</protein>
<dbReference type="Pfam" id="PF02627">
    <property type="entry name" value="CMD"/>
    <property type="match status" value="1"/>
</dbReference>
<dbReference type="Gene3D" id="1.20.1290.10">
    <property type="entry name" value="AhpD-like"/>
    <property type="match status" value="1"/>
</dbReference>
<dbReference type="GO" id="GO:0051920">
    <property type="term" value="F:peroxiredoxin activity"/>
    <property type="evidence" value="ECO:0007669"/>
    <property type="project" value="InterPro"/>
</dbReference>
<name>A0A848EAY1_9PROT</name>
<evidence type="ECO:0000313" key="3">
    <source>
        <dbReference type="Proteomes" id="UP000548582"/>
    </source>
</evidence>
<dbReference type="Proteomes" id="UP000548582">
    <property type="component" value="Unassembled WGS sequence"/>
</dbReference>
<accession>A0A848EAY1</accession>
<sequence length="135" mass="14103">MADEVLEAAVARGIANFEATTGRVPDAFRLLLQHAPGAFAGYGLLREAAMRAPDQGGALDIKTKELILVLLDVLVGAVDGAKVHAGNALRQGLTLPELAEGLVQCILVGGITTWNRAGRQVMEHAAALAEARPQT</sequence>
<evidence type="ECO:0000313" key="2">
    <source>
        <dbReference type="EMBL" id="NMJ41674.1"/>
    </source>
</evidence>
<dbReference type="AlphaFoldDB" id="A0A848EAY1"/>
<feature type="domain" description="Carboxymuconolactone decarboxylase-like" evidence="1">
    <location>
        <begin position="37"/>
        <end position="117"/>
    </location>
</feature>
<gene>
    <name evidence="2" type="ORF">GWK16_10510</name>
</gene>
<dbReference type="InterPro" id="IPR003779">
    <property type="entry name" value="CMD-like"/>
</dbReference>
<dbReference type="SUPFAM" id="SSF69118">
    <property type="entry name" value="AhpD-like"/>
    <property type="match status" value="1"/>
</dbReference>
<dbReference type="RefSeq" id="WP_170053927.1">
    <property type="nucleotide sequence ID" value="NZ_JABBKX010000003.1"/>
</dbReference>
<dbReference type="EMBL" id="JABBKX010000003">
    <property type="protein sequence ID" value="NMJ41674.1"/>
    <property type="molecule type" value="Genomic_DNA"/>
</dbReference>
<dbReference type="InterPro" id="IPR029032">
    <property type="entry name" value="AhpD-like"/>
</dbReference>
<evidence type="ECO:0000259" key="1">
    <source>
        <dbReference type="Pfam" id="PF02627"/>
    </source>
</evidence>